<dbReference type="Proteomes" id="UP000789595">
    <property type="component" value="Unassembled WGS sequence"/>
</dbReference>
<organism evidence="9 10">
    <name type="scientific">Pelagomonas calceolata</name>
    <dbReference type="NCBI Taxonomy" id="35677"/>
    <lineage>
        <taxon>Eukaryota</taxon>
        <taxon>Sar</taxon>
        <taxon>Stramenopiles</taxon>
        <taxon>Ochrophyta</taxon>
        <taxon>Pelagophyceae</taxon>
        <taxon>Pelagomonadales</taxon>
        <taxon>Pelagomonadaceae</taxon>
        <taxon>Pelagomonas</taxon>
    </lineage>
</organism>
<feature type="transmembrane region" description="Helical" evidence="8">
    <location>
        <begin position="126"/>
        <end position="149"/>
    </location>
</feature>
<evidence type="ECO:0000313" key="10">
    <source>
        <dbReference type="Proteomes" id="UP000789595"/>
    </source>
</evidence>
<evidence type="ECO:0000256" key="1">
    <source>
        <dbReference type="ARBA" id="ARBA00004141"/>
    </source>
</evidence>
<evidence type="ECO:0000256" key="5">
    <source>
        <dbReference type="ARBA" id="ARBA00022989"/>
    </source>
</evidence>
<comment type="subcellular location">
    <subcellularLocation>
        <location evidence="1 8">Membrane</location>
        <topology evidence="1 8">Multi-pass membrane protein</topology>
    </subcellularLocation>
</comment>
<protein>
    <recommendedName>
        <fullName evidence="8">Vesicle transport protein</fullName>
    </recommendedName>
</protein>
<keyword evidence="5 8" id="KW-1133">Transmembrane helix</keyword>
<evidence type="ECO:0000256" key="4">
    <source>
        <dbReference type="ARBA" id="ARBA00022927"/>
    </source>
</evidence>
<reference evidence="9" key="1">
    <citation type="submission" date="2021-11" db="EMBL/GenBank/DDBJ databases">
        <authorList>
            <consortium name="Genoscope - CEA"/>
            <person name="William W."/>
        </authorList>
    </citation>
    <scope>NUCLEOTIDE SEQUENCE</scope>
</reference>
<evidence type="ECO:0000256" key="7">
    <source>
        <dbReference type="ARBA" id="ARBA00025800"/>
    </source>
</evidence>
<keyword evidence="4 8" id="KW-0653">Protein transport</keyword>
<keyword evidence="6 8" id="KW-0472">Membrane</keyword>
<dbReference type="GO" id="GO:0012505">
    <property type="term" value="C:endomembrane system"/>
    <property type="evidence" value="ECO:0007669"/>
    <property type="project" value="UniProtKB-ARBA"/>
</dbReference>
<keyword evidence="10" id="KW-1185">Reference proteome</keyword>
<dbReference type="Pfam" id="PF04178">
    <property type="entry name" value="Got1"/>
    <property type="match status" value="1"/>
</dbReference>
<dbReference type="GO" id="GO:0016192">
    <property type="term" value="P:vesicle-mediated transport"/>
    <property type="evidence" value="ECO:0007669"/>
    <property type="project" value="InterPro"/>
</dbReference>
<name>A0A8J2WZP9_9STRA</name>
<evidence type="ECO:0000256" key="3">
    <source>
        <dbReference type="ARBA" id="ARBA00022692"/>
    </source>
</evidence>
<dbReference type="GO" id="GO:0015031">
    <property type="term" value="P:protein transport"/>
    <property type="evidence" value="ECO:0007669"/>
    <property type="project" value="UniProtKB-KW"/>
</dbReference>
<dbReference type="PANTHER" id="PTHR23137:SF6">
    <property type="entry name" value="VESICLE TRANSPORT PROTEIN"/>
    <property type="match status" value="1"/>
</dbReference>
<dbReference type="InterPro" id="IPR011691">
    <property type="entry name" value="Vesicle_transpt_SFT2"/>
</dbReference>
<accession>A0A8J2WZP9</accession>
<dbReference type="OrthoDB" id="73614at2759"/>
<dbReference type="InterPro" id="IPR007305">
    <property type="entry name" value="Vesicle_transpt_Got1/SFT2"/>
</dbReference>
<gene>
    <name evidence="9" type="ORF">PECAL_4P13550</name>
</gene>
<feature type="transmembrane region" description="Helical" evidence="8">
    <location>
        <begin position="100"/>
        <end position="120"/>
    </location>
</feature>
<dbReference type="AlphaFoldDB" id="A0A8J2WZP9"/>
<dbReference type="EMBL" id="CAKKNE010000004">
    <property type="protein sequence ID" value="CAH0374094.1"/>
    <property type="molecule type" value="Genomic_DNA"/>
</dbReference>
<keyword evidence="2 8" id="KW-0813">Transport</keyword>
<evidence type="ECO:0000256" key="6">
    <source>
        <dbReference type="ARBA" id="ARBA00023136"/>
    </source>
</evidence>
<keyword evidence="3 8" id="KW-0812">Transmembrane</keyword>
<feature type="transmembrane region" description="Helical" evidence="8">
    <location>
        <begin position="68"/>
        <end position="88"/>
    </location>
</feature>
<evidence type="ECO:0000256" key="2">
    <source>
        <dbReference type="ARBA" id="ARBA00022448"/>
    </source>
</evidence>
<proteinExistence type="inferred from homology"/>
<sequence length="178" mass="19937">MSLPTIQNPFAPAQPTFEDEMCSMCPSMTYQQRLIGFCICCGCGYALSFMGTLMLLSKDPWKKRVTNFAILYVFGNFIAIAATGFLIGPRRQCKKMFSKTRRFACIFWLLMLVVTFALGLSGVDVGWVLLALFIQVCAGIWYSASYIPYGRRMIIKLFQGTCFAPCPQACDPVIKHAT</sequence>
<dbReference type="PANTHER" id="PTHR23137">
    <property type="entry name" value="VESICLE TRANSPORT PROTEIN-RELATED"/>
    <property type="match status" value="1"/>
</dbReference>
<comment type="function">
    <text evidence="8">May be involved in fusion of retrograde transport vesicles derived from an endocytic compartment with the Golgi complex.</text>
</comment>
<evidence type="ECO:0000256" key="8">
    <source>
        <dbReference type="RuleBase" id="RU363111"/>
    </source>
</evidence>
<feature type="transmembrane region" description="Helical" evidence="8">
    <location>
        <begin position="34"/>
        <end position="56"/>
    </location>
</feature>
<comment type="similarity">
    <text evidence="7 8">Belongs to the SFT2 family.</text>
</comment>
<dbReference type="GO" id="GO:0005737">
    <property type="term" value="C:cytoplasm"/>
    <property type="evidence" value="ECO:0007669"/>
    <property type="project" value="UniProtKB-ARBA"/>
</dbReference>
<evidence type="ECO:0000313" key="9">
    <source>
        <dbReference type="EMBL" id="CAH0374094.1"/>
    </source>
</evidence>
<comment type="caution">
    <text evidence="9">The sequence shown here is derived from an EMBL/GenBank/DDBJ whole genome shotgun (WGS) entry which is preliminary data.</text>
</comment>
<dbReference type="GO" id="GO:0016020">
    <property type="term" value="C:membrane"/>
    <property type="evidence" value="ECO:0007669"/>
    <property type="project" value="UniProtKB-SubCell"/>
</dbReference>